<evidence type="ECO:0000313" key="4">
    <source>
        <dbReference type="EMBL" id="MTD17314.1"/>
    </source>
</evidence>
<gene>
    <name evidence="4" type="ORF">GIS00_25615</name>
</gene>
<organism evidence="4 5">
    <name type="scientific">Nakamurella alba</name>
    <dbReference type="NCBI Taxonomy" id="2665158"/>
    <lineage>
        <taxon>Bacteria</taxon>
        <taxon>Bacillati</taxon>
        <taxon>Actinomycetota</taxon>
        <taxon>Actinomycetes</taxon>
        <taxon>Nakamurellales</taxon>
        <taxon>Nakamurellaceae</taxon>
        <taxon>Nakamurella</taxon>
    </lineage>
</organism>
<protein>
    <submittedName>
        <fullName evidence="4">Nucleoside hydrolase</fullName>
    </submittedName>
</protein>
<dbReference type="Proteomes" id="UP000460221">
    <property type="component" value="Unassembled WGS sequence"/>
</dbReference>
<dbReference type="GO" id="GO:0008477">
    <property type="term" value="F:purine nucleosidase activity"/>
    <property type="evidence" value="ECO:0007669"/>
    <property type="project" value="TreeGrafter"/>
</dbReference>
<name>A0A7K1FWW0_9ACTN</name>
<keyword evidence="5" id="KW-1185">Reference proteome</keyword>
<dbReference type="Gene3D" id="3.90.245.10">
    <property type="entry name" value="Ribonucleoside hydrolase-like"/>
    <property type="match status" value="1"/>
</dbReference>
<accession>A0A7K1FWW0</accession>
<dbReference type="GO" id="GO:0006152">
    <property type="term" value="P:purine nucleoside catabolic process"/>
    <property type="evidence" value="ECO:0007669"/>
    <property type="project" value="TreeGrafter"/>
</dbReference>
<dbReference type="EMBL" id="WLYK01000018">
    <property type="protein sequence ID" value="MTD17314.1"/>
    <property type="molecule type" value="Genomic_DNA"/>
</dbReference>
<feature type="domain" description="Inosine/uridine-preferring nucleoside hydrolase" evidence="3">
    <location>
        <begin position="1"/>
        <end position="285"/>
    </location>
</feature>
<evidence type="ECO:0000256" key="2">
    <source>
        <dbReference type="ARBA" id="ARBA00023295"/>
    </source>
</evidence>
<evidence type="ECO:0000313" key="5">
    <source>
        <dbReference type="Proteomes" id="UP000460221"/>
    </source>
</evidence>
<evidence type="ECO:0000256" key="1">
    <source>
        <dbReference type="ARBA" id="ARBA00022801"/>
    </source>
</evidence>
<dbReference type="InterPro" id="IPR036452">
    <property type="entry name" value="Ribo_hydro-like"/>
</dbReference>
<dbReference type="PANTHER" id="PTHR12304">
    <property type="entry name" value="INOSINE-URIDINE PREFERRING NUCLEOSIDE HYDROLASE"/>
    <property type="match status" value="1"/>
</dbReference>
<dbReference type="SUPFAM" id="SSF53590">
    <property type="entry name" value="Nucleoside hydrolase"/>
    <property type="match status" value="1"/>
</dbReference>
<evidence type="ECO:0000259" key="3">
    <source>
        <dbReference type="Pfam" id="PF01156"/>
    </source>
</evidence>
<dbReference type="CDD" id="cd02650">
    <property type="entry name" value="nuc_hydro_CaPnhB"/>
    <property type="match status" value="1"/>
</dbReference>
<dbReference type="InterPro" id="IPR023186">
    <property type="entry name" value="IUNH"/>
</dbReference>
<comment type="caution">
    <text evidence="4">The sequence shown here is derived from an EMBL/GenBank/DDBJ whole genome shotgun (WGS) entry which is preliminary data.</text>
</comment>
<dbReference type="InterPro" id="IPR001910">
    <property type="entry name" value="Inosine/uridine_hydrolase_dom"/>
</dbReference>
<dbReference type="GO" id="GO:0005829">
    <property type="term" value="C:cytosol"/>
    <property type="evidence" value="ECO:0007669"/>
    <property type="project" value="TreeGrafter"/>
</dbReference>
<dbReference type="Pfam" id="PF01156">
    <property type="entry name" value="IU_nuc_hydro"/>
    <property type="match status" value="1"/>
</dbReference>
<sequence length="301" mass="31067">MAIGVMLADPGVDTVAITTTFGNVDVQQAAQNTLELLALAGRPDVPVAAGATHPIGREFDGGAPQVHGGNGIGGISLPAASRPLEPTAAAETIVRLAREHQGRLHIVATGPLSNLAAALELDPELPGLVEHVTVMGGAAAAPGNVSPVAEANIWNDPIAAAAVFAAAWPMTMVGLDVTMRHLFTEPDREALLAAPGAVPRAIGEMLDVYFAFYEPILGFRGSALHDPLAMAIATGAVTMALAPTVRVEIDATEGPGRGQTIVDLRGKYSGYPEQSGAHCRVALQMADPFAPVLRETLLRLP</sequence>
<keyword evidence="2" id="KW-0326">Glycosidase</keyword>
<dbReference type="PANTHER" id="PTHR12304:SF4">
    <property type="entry name" value="URIDINE NUCLEOSIDASE"/>
    <property type="match status" value="1"/>
</dbReference>
<proteinExistence type="predicted"/>
<keyword evidence="1 4" id="KW-0378">Hydrolase</keyword>
<dbReference type="AlphaFoldDB" id="A0A7K1FWW0"/>
<reference evidence="4 5" key="1">
    <citation type="submission" date="2019-11" db="EMBL/GenBank/DDBJ databases">
        <authorList>
            <person name="Jiang L.-Q."/>
        </authorList>
    </citation>
    <scope>NUCLEOTIDE SEQUENCE [LARGE SCALE GENOMIC DNA]</scope>
    <source>
        <strain evidence="4 5">YIM 132087</strain>
    </source>
</reference>